<dbReference type="PANTHER" id="PTHR39178:SF1">
    <property type="entry name" value="RIBOSOMAL-PROCESSING CYSTEINE PROTEASE PRP"/>
    <property type="match status" value="1"/>
</dbReference>
<evidence type="ECO:0000256" key="5">
    <source>
        <dbReference type="ARBA" id="ARBA00044503"/>
    </source>
</evidence>
<name>A0A1V0UQN4_9BACL</name>
<dbReference type="Pfam" id="PF04327">
    <property type="entry name" value="Peptidase_Prp"/>
    <property type="match status" value="1"/>
</dbReference>
<dbReference type="EMBL" id="CP020557">
    <property type="protein sequence ID" value="ARF67417.1"/>
    <property type="molecule type" value="Genomic_DNA"/>
</dbReference>
<dbReference type="Gene3D" id="3.30.70.1490">
    <property type="entry name" value="Cysteine protease Prp"/>
    <property type="match status" value="1"/>
</dbReference>
<proteinExistence type="inferred from homology"/>
<keyword evidence="2" id="KW-0645">Protease</keyword>
<dbReference type="CDD" id="cd16332">
    <property type="entry name" value="Prp-like"/>
    <property type="match status" value="1"/>
</dbReference>
<accession>A0A1V0UQN4</accession>
<dbReference type="GO" id="GO:0006508">
    <property type="term" value="P:proteolysis"/>
    <property type="evidence" value="ECO:0007669"/>
    <property type="project" value="UniProtKB-KW"/>
</dbReference>
<organism evidence="7 8">
    <name type="scientific">Paenibacillus larvae subsp. pulvifaciens</name>
    <dbReference type="NCBI Taxonomy" id="1477"/>
    <lineage>
        <taxon>Bacteria</taxon>
        <taxon>Bacillati</taxon>
        <taxon>Bacillota</taxon>
        <taxon>Bacilli</taxon>
        <taxon>Bacillales</taxon>
        <taxon>Paenibacillaceae</taxon>
        <taxon>Paenibacillus</taxon>
    </lineage>
</organism>
<evidence type="ECO:0000256" key="6">
    <source>
        <dbReference type="ARBA" id="ARBA00044538"/>
    </source>
</evidence>
<dbReference type="PANTHER" id="PTHR39178">
    <property type="entry name" value="HYPOTHETICAL RIBOSOME-ASSOCIATED PROTEIN"/>
    <property type="match status" value="1"/>
</dbReference>
<evidence type="ECO:0000313" key="7">
    <source>
        <dbReference type="EMBL" id="ARF67417.1"/>
    </source>
</evidence>
<dbReference type="InterPro" id="IPR036764">
    <property type="entry name" value="Peptidase_Prp_sf"/>
</dbReference>
<keyword evidence="1" id="KW-0690">Ribosome biogenesis</keyword>
<keyword evidence="3" id="KW-0378">Hydrolase</keyword>
<evidence type="ECO:0000313" key="8">
    <source>
        <dbReference type="Proteomes" id="UP000192727"/>
    </source>
</evidence>
<protein>
    <recommendedName>
        <fullName evidence="6">Ribosomal processing cysteine protease Prp</fullName>
    </recommendedName>
</protein>
<dbReference type="Proteomes" id="UP000192727">
    <property type="component" value="Chromosome"/>
</dbReference>
<dbReference type="InterPro" id="IPR007422">
    <property type="entry name" value="Peptidase_Prp"/>
</dbReference>
<evidence type="ECO:0000256" key="1">
    <source>
        <dbReference type="ARBA" id="ARBA00022517"/>
    </source>
</evidence>
<keyword evidence="4" id="KW-0788">Thiol protease</keyword>
<dbReference type="GO" id="GO:0042254">
    <property type="term" value="P:ribosome biogenesis"/>
    <property type="evidence" value="ECO:0007669"/>
    <property type="project" value="UniProtKB-KW"/>
</dbReference>
<gene>
    <name evidence="7" type="ORF">B7C51_05640</name>
</gene>
<dbReference type="RefSeq" id="WP_083039104.1">
    <property type="nucleotide sequence ID" value="NZ_CP020557.1"/>
</dbReference>
<reference evidence="7 8" key="1">
    <citation type="submission" date="2017-03" db="EMBL/GenBank/DDBJ databases">
        <title>Paenibacillus larvae genome sequencing.</title>
        <authorList>
            <person name="Dingman D.W."/>
        </authorList>
    </citation>
    <scope>NUCLEOTIDE SEQUENCE [LARGE SCALE GENOMIC DNA]</scope>
    <source>
        <strain evidence="7 8">SAG 10367</strain>
    </source>
</reference>
<dbReference type="GO" id="GO:0008234">
    <property type="term" value="F:cysteine-type peptidase activity"/>
    <property type="evidence" value="ECO:0007669"/>
    <property type="project" value="UniProtKB-KW"/>
</dbReference>
<evidence type="ECO:0000256" key="2">
    <source>
        <dbReference type="ARBA" id="ARBA00022670"/>
    </source>
</evidence>
<sequence length="115" mass="12403">MIYITIERRAEEEPAITSYRVEGHAMYADPGKDIVCSAVSAITVGTVNSVEVLTGQILGAEMEEGWLEVIVPSDLPDSSAAQVQLLLESMVVMLSSIEDNYGDYITLQTTYGKGG</sequence>
<evidence type="ECO:0000256" key="4">
    <source>
        <dbReference type="ARBA" id="ARBA00022807"/>
    </source>
</evidence>
<comment type="similarity">
    <text evidence="5">Belongs to the Prp family.</text>
</comment>
<dbReference type="AlphaFoldDB" id="A0A1V0UQN4"/>
<evidence type="ECO:0000256" key="3">
    <source>
        <dbReference type="ARBA" id="ARBA00022801"/>
    </source>
</evidence>
<dbReference type="SUPFAM" id="SSF118010">
    <property type="entry name" value="TM1457-like"/>
    <property type="match status" value="1"/>
</dbReference>